<keyword evidence="2" id="KW-1185">Reference proteome</keyword>
<comment type="caution">
    <text evidence="1">The sequence shown here is derived from an EMBL/GenBank/DDBJ whole genome shotgun (WGS) entry which is preliminary data.</text>
</comment>
<dbReference type="EMBL" id="JASCZI010000724">
    <property type="protein sequence ID" value="MED6113144.1"/>
    <property type="molecule type" value="Genomic_DNA"/>
</dbReference>
<dbReference type="Proteomes" id="UP001341840">
    <property type="component" value="Unassembled WGS sequence"/>
</dbReference>
<organism evidence="1 2">
    <name type="scientific">Stylosanthes scabra</name>
    <dbReference type="NCBI Taxonomy" id="79078"/>
    <lineage>
        <taxon>Eukaryota</taxon>
        <taxon>Viridiplantae</taxon>
        <taxon>Streptophyta</taxon>
        <taxon>Embryophyta</taxon>
        <taxon>Tracheophyta</taxon>
        <taxon>Spermatophyta</taxon>
        <taxon>Magnoliopsida</taxon>
        <taxon>eudicotyledons</taxon>
        <taxon>Gunneridae</taxon>
        <taxon>Pentapetalae</taxon>
        <taxon>rosids</taxon>
        <taxon>fabids</taxon>
        <taxon>Fabales</taxon>
        <taxon>Fabaceae</taxon>
        <taxon>Papilionoideae</taxon>
        <taxon>50 kb inversion clade</taxon>
        <taxon>dalbergioids sensu lato</taxon>
        <taxon>Dalbergieae</taxon>
        <taxon>Pterocarpus clade</taxon>
        <taxon>Stylosanthes</taxon>
    </lineage>
</organism>
<sequence>MINVHFHQRFPTNTAGIYKDDLRSSNHPQFSTKTSVVGEPLKTKPAQRVGLSCFLWQFWRDKTWWRKQEISGPVLKGDRRASYGWGRSASTDGGVG</sequence>
<evidence type="ECO:0000313" key="2">
    <source>
        <dbReference type="Proteomes" id="UP001341840"/>
    </source>
</evidence>
<evidence type="ECO:0000313" key="1">
    <source>
        <dbReference type="EMBL" id="MED6113144.1"/>
    </source>
</evidence>
<proteinExistence type="predicted"/>
<gene>
    <name evidence="1" type="ORF">PIB30_068111</name>
</gene>
<accession>A0ABU6QN80</accession>
<protein>
    <submittedName>
        <fullName evidence="1">Uncharacterized protein</fullName>
    </submittedName>
</protein>
<name>A0ABU6QN80_9FABA</name>
<reference evidence="1 2" key="1">
    <citation type="journal article" date="2023" name="Plants (Basel)">
        <title>Bridging the Gap: Combining Genomics and Transcriptomics Approaches to Understand Stylosanthes scabra, an Orphan Legume from the Brazilian Caatinga.</title>
        <authorList>
            <person name="Ferreira-Neto J.R.C."/>
            <person name="da Silva M.D."/>
            <person name="Binneck E."/>
            <person name="de Melo N.F."/>
            <person name="da Silva R.H."/>
            <person name="de Melo A.L.T.M."/>
            <person name="Pandolfi V."/>
            <person name="Bustamante F.O."/>
            <person name="Brasileiro-Vidal A.C."/>
            <person name="Benko-Iseppon A.M."/>
        </authorList>
    </citation>
    <scope>NUCLEOTIDE SEQUENCE [LARGE SCALE GENOMIC DNA]</scope>
    <source>
        <tissue evidence="1">Leaves</tissue>
    </source>
</reference>